<dbReference type="Proteomes" id="UP000276834">
    <property type="component" value="Unassembled WGS sequence"/>
</dbReference>
<name>A0A3L8RTK4_CHLGU</name>
<keyword evidence="3" id="KW-1185">Reference proteome</keyword>
<sequence>MSRGPAGWEPPGSLQGERAWGQHRAQSIPGWPDGTSAPLEIVLLAKASSGCAGVIQLLEWLELPDSFLL</sequence>
<reference evidence="2 3" key="1">
    <citation type="journal article" date="2018" name="Proc. R. Soc. B">
        <title>A non-coding region near Follistatin controls head colour polymorphism in the Gouldian finch.</title>
        <authorList>
            <person name="Toomey M.B."/>
            <person name="Marques C.I."/>
            <person name="Andrade P."/>
            <person name="Araujo P.M."/>
            <person name="Sabatino S."/>
            <person name="Gazda M.A."/>
            <person name="Afonso S."/>
            <person name="Lopes R.J."/>
            <person name="Corbo J.C."/>
            <person name="Carneiro M."/>
        </authorList>
    </citation>
    <scope>NUCLEOTIDE SEQUENCE [LARGE SCALE GENOMIC DNA]</scope>
    <source>
        <strain evidence="2">Red01</strain>
        <tissue evidence="2">Muscle</tissue>
    </source>
</reference>
<dbReference type="AlphaFoldDB" id="A0A3L8RTK4"/>
<dbReference type="Gene3D" id="3.30.200.20">
    <property type="entry name" value="Phosphorylase Kinase, domain 1"/>
    <property type="match status" value="1"/>
</dbReference>
<comment type="caution">
    <text evidence="2">The sequence shown here is derived from an EMBL/GenBank/DDBJ whole genome shotgun (WGS) entry which is preliminary data.</text>
</comment>
<feature type="non-terminal residue" evidence="2">
    <location>
        <position position="69"/>
    </location>
</feature>
<feature type="region of interest" description="Disordered" evidence="1">
    <location>
        <begin position="1"/>
        <end position="32"/>
    </location>
</feature>
<accession>A0A3L8RTK4</accession>
<protein>
    <recommendedName>
        <fullName evidence="4">PIM1 kinase</fullName>
    </recommendedName>
</protein>
<evidence type="ECO:0000313" key="3">
    <source>
        <dbReference type="Proteomes" id="UP000276834"/>
    </source>
</evidence>
<evidence type="ECO:0008006" key="4">
    <source>
        <dbReference type="Google" id="ProtNLM"/>
    </source>
</evidence>
<dbReference type="EMBL" id="QUSF01000368">
    <property type="protein sequence ID" value="RLV82470.1"/>
    <property type="molecule type" value="Genomic_DNA"/>
</dbReference>
<proteinExistence type="predicted"/>
<organism evidence="2 3">
    <name type="scientific">Chloebia gouldiae</name>
    <name type="common">Gouldian finch</name>
    <name type="synonym">Erythrura gouldiae</name>
    <dbReference type="NCBI Taxonomy" id="44316"/>
    <lineage>
        <taxon>Eukaryota</taxon>
        <taxon>Metazoa</taxon>
        <taxon>Chordata</taxon>
        <taxon>Craniata</taxon>
        <taxon>Vertebrata</taxon>
        <taxon>Euteleostomi</taxon>
        <taxon>Archelosauria</taxon>
        <taxon>Archosauria</taxon>
        <taxon>Dinosauria</taxon>
        <taxon>Saurischia</taxon>
        <taxon>Theropoda</taxon>
        <taxon>Coelurosauria</taxon>
        <taxon>Aves</taxon>
        <taxon>Neognathae</taxon>
        <taxon>Neoaves</taxon>
        <taxon>Telluraves</taxon>
        <taxon>Australaves</taxon>
        <taxon>Passeriformes</taxon>
        <taxon>Passeroidea</taxon>
        <taxon>Passeridae</taxon>
        <taxon>Chloebia</taxon>
    </lineage>
</organism>
<dbReference type="OrthoDB" id="10252171at2759"/>
<evidence type="ECO:0000313" key="2">
    <source>
        <dbReference type="EMBL" id="RLV82470.1"/>
    </source>
</evidence>
<gene>
    <name evidence="2" type="ORF">DV515_00016614</name>
</gene>
<evidence type="ECO:0000256" key="1">
    <source>
        <dbReference type="SAM" id="MobiDB-lite"/>
    </source>
</evidence>